<reference evidence="1 2" key="1">
    <citation type="submission" date="2019-07" db="EMBL/GenBank/DDBJ databases">
        <title>Genomics analysis of Aphanomyces spp. identifies a new class of oomycete effector associated with host adaptation.</title>
        <authorList>
            <person name="Gaulin E."/>
        </authorList>
    </citation>
    <scope>NUCLEOTIDE SEQUENCE [LARGE SCALE GENOMIC DNA]</scope>
    <source>
        <strain evidence="1 2">ATCC 201684</strain>
    </source>
</reference>
<organism evidence="1 2">
    <name type="scientific">Aphanomyces euteiches</name>
    <dbReference type="NCBI Taxonomy" id="100861"/>
    <lineage>
        <taxon>Eukaryota</taxon>
        <taxon>Sar</taxon>
        <taxon>Stramenopiles</taxon>
        <taxon>Oomycota</taxon>
        <taxon>Saprolegniomycetes</taxon>
        <taxon>Saprolegniales</taxon>
        <taxon>Verrucalvaceae</taxon>
        <taxon>Aphanomyces</taxon>
    </lineage>
</organism>
<name>A0A6G0X3Y4_9STRA</name>
<evidence type="ECO:0000313" key="2">
    <source>
        <dbReference type="Proteomes" id="UP000481153"/>
    </source>
</evidence>
<dbReference type="Proteomes" id="UP000481153">
    <property type="component" value="Unassembled WGS sequence"/>
</dbReference>
<keyword evidence="2" id="KW-1185">Reference proteome</keyword>
<protein>
    <submittedName>
        <fullName evidence="1">Uncharacterized protein</fullName>
    </submittedName>
</protein>
<comment type="caution">
    <text evidence="1">The sequence shown here is derived from an EMBL/GenBank/DDBJ whole genome shotgun (WGS) entry which is preliminary data.</text>
</comment>
<accession>A0A6G0X3Y4</accession>
<dbReference type="EMBL" id="VJMJ01000111">
    <property type="protein sequence ID" value="KAF0734524.1"/>
    <property type="molecule type" value="Genomic_DNA"/>
</dbReference>
<gene>
    <name evidence="1" type="ORF">Ae201684_008768</name>
</gene>
<sequence>MALRILRNVARRPWNAKKGEFIGLRTKNYNTRTTSSPPHIKNDLFLVGALLAAGATVLGASQYAWKSNPREAPLVQSKPKIEQDVVAESPKPTAMTPESLVKVLDEIRDLYEAQLNRVKEDAMEKIDDDADAIVDTFVDKLVILEEKIYAKHSTSRSAIEVAIETHQSLPNVAAALARCSASLAPKGKNLLSFEKTLDIIERGFIAFAEASDAVNPESNDLEPAKFEALLGRKVDEAFVSQFQGDTAVNDKSLQLAIQVHSLNPEFRRKLQALYSRYMSRLGHVGEVRRQEDQ</sequence>
<dbReference type="AlphaFoldDB" id="A0A6G0X3Y4"/>
<evidence type="ECO:0000313" key="1">
    <source>
        <dbReference type="EMBL" id="KAF0734524.1"/>
    </source>
</evidence>
<dbReference type="VEuPathDB" id="FungiDB:AeMF1_010671"/>
<proteinExistence type="predicted"/>